<dbReference type="InterPro" id="IPR050564">
    <property type="entry name" value="F420-G6PD/mer"/>
</dbReference>
<accession>A0A561BTY7</accession>
<evidence type="ECO:0000313" key="3">
    <source>
        <dbReference type="EMBL" id="TWD82293.1"/>
    </source>
</evidence>
<dbReference type="SUPFAM" id="SSF51679">
    <property type="entry name" value="Bacterial luciferase-like"/>
    <property type="match status" value="1"/>
</dbReference>
<dbReference type="Pfam" id="PF00296">
    <property type="entry name" value="Bac_luciferase"/>
    <property type="match status" value="1"/>
</dbReference>
<proteinExistence type="predicted"/>
<keyword evidence="3" id="KW-0503">Monooxygenase</keyword>
<reference evidence="3 4" key="1">
    <citation type="submission" date="2019-06" db="EMBL/GenBank/DDBJ databases">
        <title>Sequencing the genomes of 1000 actinobacteria strains.</title>
        <authorList>
            <person name="Klenk H.-P."/>
        </authorList>
    </citation>
    <scope>NUCLEOTIDE SEQUENCE [LARGE SCALE GENOMIC DNA]</scope>
    <source>
        <strain evidence="3 4">DSM 24683</strain>
    </source>
</reference>
<dbReference type="RefSeq" id="WP_145807777.1">
    <property type="nucleotide sequence ID" value="NZ_VIVK01000001.1"/>
</dbReference>
<keyword evidence="1" id="KW-0560">Oxidoreductase</keyword>
<evidence type="ECO:0000259" key="2">
    <source>
        <dbReference type="Pfam" id="PF00296"/>
    </source>
</evidence>
<dbReference type="AlphaFoldDB" id="A0A561BTY7"/>
<dbReference type="OrthoDB" id="4566556at2"/>
<evidence type="ECO:0000313" key="4">
    <source>
        <dbReference type="Proteomes" id="UP000318380"/>
    </source>
</evidence>
<dbReference type="Gene3D" id="3.20.20.30">
    <property type="entry name" value="Luciferase-like domain"/>
    <property type="match status" value="1"/>
</dbReference>
<dbReference type="GO" id="GO:0004497">
    <property type="term" value="F:monooxygenase activity"/>
    <property type="evidence" value="ECO:0007669"/>
    <property type="project" value="UniProtKB-KW"/>
</dbReference>
<evidence type="ECO:0000256" key="1">
    <source>
        <dbReference type="ARBA" id="ARBA00023002"/>
    </source>
</evidence>
<gene>
    <name evidence="3" type="ORF">FB561_3423</name>
</gene>
<sequence>MTIKVGVLLPTSTPDPRRPVLGDIRGAARAAEVGGLESLWATDHLVASAPMLDSTVVLATAAAVTERIRVGFGVMLLALRPVAWAAKQVSSLQFVSGDRMLLGVGTGNPAHGDIGWRAAGVSYQDRGRLTDESLRVLPDLIAGRTAALPDGLEVAIAPGATVPPILVAGDGMRAMERAAQFGDGWVSIGLAVEDVAARLAVLGELAEKYERPRPAVTVVAPVFGDDAAKLAAYGEAGVERVILPPTEAGWERDVERAAEVQAAV</sequence>
<comment type="caution">
    <text evidence="3">The sequence shown here is derived from an EMBL/GenBank/DDBJ whole genome shotgun (WGS) entry which is preliminary data.</text>
</comment>
<dbReference type="InterPro" id="IPR036661">
    <property type="entry name" value="Luciferase-like_sf"/>
</dbReference>
<name>A0A561BTY7_9ACTN</name>
<organism evidence="3 4">
    <name type="scientific">Kribbella amoyensis</name>
    <dbReference type="NCBI Taxonomy" id="996641"/>
    <lineage>
        <taxon>Bacteria</taxon>
        <taxon>Bacillati</taxon>
        <taxon>Actinomycetota</taxon>
        <taxon>Actinomycetes</taxon>
        <taxon>Propionibacteriales</taxon>
        <taxon>Kribbellaceae</taxon>
        <taxon>Kribbella</taxon>
    </lineage>
</organism>
<dbReference type="InterPro" id="IPR011251">
    <property type="entry name" value="Luciferase-like_dom"/>
</dbReference>
<dbReference type="Proteomes" id="UP000318380">
    <property type="component" value="Unassembled WGS sequence"/>
</dbReference>
<keyword evidence="4" id="KW-1185">Reference proteome</keyword>
<dbReference type="PANTHER" id="PTHR43244">
    <property type="match status" value="1"/>
</dbReference>
<protein>
    <submittedName>
        <fullName evidence="3">Alkanesulfonate monooxygenase SsuD/methylene tetrahydromethanopterin reductase-like flavin-dependent oxidoreductase (Luciferase family)</fullName>
    </submittedName>
</protein>
<dbReference type="EMBL" id="VIVK01000001">
    <property type="protein sequence ID" value="TWD82293.1"/>
    <property type="molecule type" value="Genomic_DNA"/>
</dbReference>
<dbReference type="GO" id="GO:0016705">
    <property type="term" value="F:oxidoreductase activity, acting on paired donors, with incorporation or reduction of molecular oxygen"/>
    <property type="evidence" value="ECO:0007669"/>
    <property type="project" value="InterPro"/>
</dbReference>
<dbReference type="PANTHER" id="PTHR43244:SF1">
    <property type="entry name" value="5,10-METHYLENETETRAHYDROMETHANOPTERIN REDUCTASE"/>
    <property type="match status" value="1"/>
</dbReference>
<feature type="domain" description="Luciferase-like" evidence="2">
    <location>
        <begin position="5"/>
        <end position="223"/>
    </location>
</feature>